<gene>
    <name evidence="1" type="ORF">DNHGIG_15070</name>
</gene>
<dbReference type="AlphaFoldDB" id="A0AAV4LE71"/>
<comment type="caution">
    <text evidence="1">The sequence shown here is derived from an EMBL/GenBank/DDBJ whole genome shotgun (WGS) entry which is preliminary data.</text>
</comment>
<dbReference type="Pfam" id="PF05069">
    <property type="entry name" value="Phage_tail_S"/>
    <property type="match status" value="1"/>
</dbReference>
<name>A0AAV4LE71_9BACL</name>
<evidence type="ECO:0008006" key="3">
    <source>
        <dbReference type="Google" id="ProtNLM"/>
    </source>
</evidence>
<sequence length="217" mass="23966">MKVYIRAEASGPGVENGANGIEAIGNVLASMAARGERLRPIMGKIGTILIGSVHENFAVEGRPKWKPRSEKTIRSMEQEAVQRLRQTKRWQNAKRTATRAKYEDAAMEKARGNKLLQRTGDLRKSIMLGSVTDQSVEIGSSLKYARIHQLGGTIPRMTIKPKNKKALLIPTSDGVILRRSANVPERRIPARPYLGVQPEDVPVIAEAVRLFVIGGEH</sequence>
<dbReference type="RefSeq" id="WP_282199116.1">
    <property type="nucleotide sequence ID" value="NZ_BOQE01000001.1"/>
</dbReference>
<organism evidence="1 2">
    <name type="scientific">Collibacillus ludicampi</name>
    <dbReference type="NCBI Taxonomy" id="2771369"/>
    <lineage>
        <taxon>Bacteria</taxon>
        <taxon>Bacillati</taxon>
        <taxon>Bacillota</taxon>
        <taxon>Bacilli</taxon>
        <taxon>Bacillales</taxon>
        <taxon>Alicyclobacillaceae</taxon>
        <taxon>Collibacillus</taxon>
    </lineage>
</organism>
<dbReference type="EMBL" id="BOQE01000001">
    <property type="protein sequence ID" value="GIM45958.1"/>
    <property type="molecule type" value="Genomic_DNA"/>
</dbReference>
<protein>
    <recommendedName>
        <fullName evidence="3">Phage virion morphogenesis protein</fullName>
    </recommendedName>
</protein>
<proteinExistence type="predicted"/>
<keyword evidence="2" id="KW-1185">Reference proteome</keyword>
<dbReference type="InterPro" id="IPR006522">
    <property type="entry name" value="Phage_virion_morphogenesis"/>
</dbReference>
<evidence type="ECO:0000313" key="1">
    <source>
        <dbReference type="EMBL" id="GIM45958.1"/>
    </source>
</evidence>
<dbReference type="Proteomes" id="UP001057291">
    <property type="component" value="Unassembled WGS sequence"/>
</dbReference>
<accession>A0AAV4LE71</accession>
<reference evidence="1" key="1">
    <citation type="journal article" date="2023" name="Int. J. Syst. Evol. Microbiol.">
        <title>Collibacillus ludicampi gen. nov., sp. nov., a new soil bacterium of the family Alicyclobacillaceae.</title>
        <authorList>
            <person name="Jojima T."/>
            <person name="Ioku Y."/>
            <person name="Fukuta Y."/>
            <person name="Shirasaka N."/>
            <person name="Matsumura Y."/>
            <person name="Mori M."/>
        </authorList>
    </citation>
    <scope>NUCLEOTIDE SEQUENCE</scope>
    <source>
        <strain evidence="1">TP075</strain>
    </source>
</reference>
<evidence type="ECO:0000313" key="2">
    <source>
        <dbReference type="Proteomes" id="UP001057291"/>
    </source>
</evidence>